<dbReference type="PROSITE" id="PS51083">
    <property type="entry name" value="ZF_HIT"/>
    <property type="match status" value="1"/>
</dbReference>
<feature type="compositionally biased region" description="Basic and acidic residues" evidence="7">
    <location>
        <begin position="212"/>
        <end position="232"/>
    </location>
</feature>
<evidence type="ECO:0000256" key="7">
    <source>
        <dbReference type="SAM" id="MobiDB-lite"/>
    </source>
</evidence>
<dbReference type="InterPro" id="IPR007529">
    <property type="entry name" value="Znf_HIT"/>
</dbReference>
<dbReference type="InterPro" id="IPR051639">
    <property type="entry name" value="BCD1"/>
</dbReference>
<dbReference type="InterPro" id="IPR057721">
    <property type="entry name" value="BCD1_alpha/beta"/>
</dbReference>
<keyword evidence="2 6" id="KW-0863">Zinc-finger</keyword>
<keyword evidence="1" id="KW-0479">Metal-binding</keyword>
<feature type="region of interest" description="Disordered" evidence="7">
    <location>
        <begin position="212"/>
        <end position="244"/>
    </location>
</feature>
<dbReference type="Proteomes" id="UP001465668">
    <property type="component" value="Unassembled WGS sequence"/>
</dbReference>
<dbReference type="CDD" id="cd23023">
    <property type="entry name" value="zf-HIT_BCD1"/>
    <property type="match status" value="1"/>
</dbReference>
<dbReference type="PANTHER" id="PTHR13483">
    <property type="entry name" value="BOX C_D SNORNA PROTEIN 1-RELATED"/>
    <property type="match status" value="1"/>
</dbReference>
<protein>
    <recommendedName>
        <fullName evidence="8">HIT-type domain-containing protein</fullName>
    </recommendedName>
</protein>
<accession>A0ABR2XZL2</accession>
<evidence type="ECO:0000313" key="10">
    <source>
        <dbReference type="Proteomes" id="UP001465668"/>
    </source>
</evidence>
<keyword evidence="3" id="KW-0862">Zinc</keyword>
<feature type="region of interest" description="Disordered" evidence="7">
    <location>
        <begin position="366"/>
        <end position="449"/>
    </location>
</feature>
<dbReference type="PANTHER" id="PTHR13483:SF11">
    <property type="entry name" value="ZINC FINGER HIT DOMAIN-CONTAINING PROTEIN 3"/>
    <property type="match status" value="1"/>
</dbReference>
<proteinExistence type="inferred from homology"/>
<gene>
    <name evidence="9" type="ORF">SCAR479_03723</name>
</gene>
<dbReference type="Gene3D" id="3.30.60.190">
    <property type="match status" value="1"/>
</dbReference>
<name>A0ABR2XZL2_9PEZI</name>
<dbReference type="Pfam" id="PF25790">
    <property type="entry name" value="BCD1"/>
    <property type="match status" value="1"/>
</dbReference>
<sequence>MSNDPLLTSLCGICHIREPKYKCPRCGAKTCSLACIKKHKNWSSCNGERDPTVYIPAAQLRTDRGIDHDYNFLHKIQRKVDQVDKIFTEERGILPQQNQHAHPNKRARLHKGQSRGKTTLGEGLRPWARASLSRLRKLDISIEHVPYGMSRAKENKTSYNHKLRVINWQVEWFLLDSVVGPTRILSKVPDSIPIYAAFGDCQWQRLSKAEKEAEKKAQKAKMRDDEPGRQEDANEGDTDSIQQPWSSTWADAHSIMQNPSTGRWSSTFGHENKHHNEQVIRHDKDKYRFFLGNPKDPAREAKKLVPLVATDALETILKGVEVVEFPQIYAVPTNSELPSGYVLSRPKGKPKMQGKKRKNDALVAYESDSHSDSAPVLGPIFKEDGEIGDGGNENESGPEFEFENEEQRAAFLTAYQAGRSPNADDTTSSSGSDSSDDEKSDMDVDRRVS</sequence>
<keyword evidence="10" id="KW-1185">Reference proteome</keyword>
<dbReference type="SUPFAM" id="SSF144232">
    <property type="entry name" value="HIT/MYND zinc finger-like"/>
    <property type="match status" value="1"/>
</dbReference>
<evidence type="ECO:0000256" key="4">
    <source>
        <dbReference type="ARBA" id="ARBA00049598"/>
    </source>
</evidence>
<comment type="caution">
    <text evidence="9">The sequence shown here is derived from an EMBL/GenBank/DDBJ whole genome shotgun (WGS) entry which is preliminary data.</text>
</comment>
<reference evidence="9 10" key="1">
    <citation type="submission" date="2024-02" db="EMBL/GenBank/DDBJ databases">
        <title>First draft genome assembly of two strains of Seiridium cardinale.</title>
        <authorList>
            <person name="Emiliani G."/>
            <person name="Scali E."/>
        </authorList>
    </citation>
    <scope>NUCLEOTIDE SEQUENCE [LARGE SCALE GENOMIC DNA]</scope>
    <source>
        <strain evidence="9 10">BM-138-000479</strain>
    </source>
</reference>
<evidence type="ECO:0000256" key="2">
    <source>
        <dbReference type="ARBA" id="ARBA00022771"/>
    </source>
</evidence>
<evidence type="ECO:0000256" key="3">
    <source>
        <dbReference type="ARBA" id="ARBA00022833"/>
    </source>
</evidence>
<comment type="similarity">
    <text evidence="5">Belongs to the BCD1 family.</text>
</comment>
<dbReference type="Pfam" id="PF04438">
    <property type="entry name" value="zf-HIT"/>
    <property type="match status" value="1"/>
</dbReference>
<organism evidence="9 10">
    <name type="scientific">Seiridium cardinale</name>
    <dbReference type="NCBI Taxonomy" id="138064"/>
    <lineage>
        <taxon>Eukaryota</taxon>
        <taxon>Fungi</taxon>
        <taxon>Dikarya</taxon>
        <taxon>Ascomycota</taxon>
        <taxon>Pezizomycotina</taxon>
        <taxon>Sordariomycetes</taxon>
        <taxon>Xylariomycetidae</taxon>
        <taxon>Amphisphaeriales</taxon>
        <taxon>Sporocadaceae</taxon>
        <taxon>Seiridium</taxon>
    </lineage>
</organism>
<comment type="function">
    <text evidence="4">Required for box C/D snoRNAs accumulation involved in snoRNA processing, snoRNA transport to the nucleolus and ribosome biogenesis.</text>
</comment>
<feature type="compositionally biased region" description="Basic residues" evidence="7">
    <location>
        <begin position="102"/>
        <end position="114"/>
    </location>
</feature>
<feature type="compositionally biased region" description="Low complexity" evidence="7">
    <location>
        <begin position="424"/>
        <end position="433"/>
    </location>
</feature>
<evidence type="ECO:0000256" key="6">
    <source>
        <dbReference type="PROSITE-ProRule" id="PRU00453"/>
    </source>
</evidence>
<dbReference type="EMBL" id="JARVKM010000011">
    <property type="protein sequence ID" value="KAK9779241.1"/>
    <property type="molecule type" value="Genomic_DNA"/>
</dbReference>
<feature type="region of interest" description="Disordered" evidence="7">
    <location>
        <begin position="96"/>
        <end position="120"/>
    </location>
</feature>
<evidence type="ECO:0000256" key="5">
    <source>
        <dbReference type="ARBA" id="ARBA00049654"/>
    </source>
</evidence>
<feature type="domain" description="HIT-type" evidence="8">
    <location>
        <begin position="11"/>
        <end position="45"/>
    </location>
</feature>
<evidence type="ECO:0000259" key="8">
    <source>
        <dbReference type="PROSITE" id="PS51083"/>
    </source>
</evidence>
<evidence type="ECO:0000256" key="1">
    <source>
        <dbReference type="ARBA" id="ARBA00022723"/>
    </source>
</evidence>
<evidence type="ECO:0000313" key="9">
    <source>
        <dbReference type="EMBL" id="KAK9779241.1"/>
    </source>
</evidence>